<dbReference type="KEGG" id="ade:Adeh_2219"/>
<dbReference type="EMBL" id="CP000251">
    <property type="protein sequence ID" value="ABC81989.1"/>
    <property type="molecule type" value="Genomic_DNA"/>
</dbReference>
<feature type="region of interest" description="Disordered" evidence="1">
    <location>
        <begin position="121"/>
        <end position="144"/>
    </location>
</feature>
<evidence type="ECO:0000313" key="3">
    <source>
        <dbReference type="Proteomes" id="UP000001935"/>
    </source>
</evidence>
<dbReference type="eggNOG" id="ENOG50316CY">
    <property type="taxonomic scope" value="Bacteria"/>
</dbReference>
<dbReference type="Proteomes" id="UP000001935">
    <property type="component" value="Chromosome"/>
</dbReference>
<organism evidence="2 3">
    <name type="scientific">Anaeromyxobacter dehalogenans (strain 2CP-C)</name>
    <dbReference type="NCBI Taxonomy" id="290397"/>
    <lineage>
        <taxon>Bacteria</taxon>
        <taxon>Pseudomonadati</taxon>
        <taxon>Myxococcota</taxon>
        <taxon>Myxococcia</taxon>
        <taxon>Myxococcales</taxon>
        <taxon>Cystobacterineae</taxon>
        <taxon>Anaeromyxobacteraceae</taxon>
        <taxon>Anaeromyxobacter</taxon>
    </lineage>
</organism>
<accession>Q2IK13</accession>
<dbReference type="RefSeq" id="WP_011421271.1">
    <property type="nucleotide sequence ID" value="NC_007760.1"/>
</dbReference>
<dbReference type="OrthoDB" id="5382854at2"/>
<dbReference type="AlphaFoldDB" id="Q2IK13"/>
<evidence type="ECO:0000256" key="1">
    <source>
        <dbReference type="SAM" id="MobiDB-lite"/>
    </source>
</evidence>
<dbReference type="HOGENOM" id="CLU_1774247_0_0_7"/>
<reference evidence="2" key="1">
    <citation type="submission" date="2006-01" db="EMBL/GenBank/DDBJ databases">
        <title>Complete sequence of Anaeromyxobacter dehalogenans 2CP-C.</title>
        <authorList>
            <consortium name="US DOE Joint Genome Institute"/>
            <person name="Copeland A."/>
            <person name="Lucas S."/>
            <person name="Lapidus A."/>
            <person name="Barry K."/>
            <person name="Detter J.C."/>
            <person name="Glavina T."/>
            <person name="Hammon N."/>
            <person name="Israni S."/>
            <person name="Pitluck S."/>
            <person name="Brettin T."/>
            <person name="Bruce D."/>
            <person name="Han C."/>
            <person name="Tapia R."/>
            <person name="Gilna P."/>
            <person name="Kiss H."/>
            <person name="Schmutz J."/>
            <person name="Larimer F."/>
            <person name="Land M."/>
            <person name="Kyrpides N."/>
            <person name="Anderson I."/>
            <person name="Sanford R.A."/>
            <person name="Ritalahti K.M."/>
            <person name="Thomas H.S."/>
            <person name="Kirby J.R."/>
            <person name="Zhulin I.B."/>
            <person name="Loeffler F.E."/>
            <person name="Richardson P."/>
        </authorList>
    </citation>
    <scope>NUCLEOTIDE SEQUENCE</scope>
    <source>
        <strain evidence="2">2CP-C</strain>
    </source>
</reference>
<gene>
    <name evidence="2" type="ordered locus">Adeh_2219</name>
</gene>
<feature type="compositionally biased region" description="Low complexity" evidence="1">
    <location>
        <begin position="123"/>
        <end position="144"/>
    </location>
</feature>
<evidence type="ECO:0000313" key="2">
    <source>
        <dbReference type="EMBL" id="ABC81989.1"/>
    </source>
</evidence>
<proteinExistence type="predicted"/>
<dbReference type="STRING" id="290397.Adeh_2219"/>
<sequence>MTLRRDFIQRMLEQLGWALAGVLKLRRAGAHEQAVQQLEATATGLVGIDLRMVASVESATAAALVAEPERLLVLARLCQERAEIAREQADPLEAGWRRRAAELWLEAAGRGAPLDAEARAAVEAEPEEALSPRARTLRAALPPR</sequence>
<name>Q2IK13_ANADE</name>
<protein>
    <submittedName>
        <fullName evidence="2">Uncharacterized protein</fullName>
    </submittedName>
</protein>